<organism evidence="3 4">
    <name type="scientific">Clostridium paraputrificum</name>
    <dbReference type="NCBI Taxonomy" id="29363"/>
    <lineage>
        <taxon>Bacteria</taxon>
        <taxon>Bacillati</taxon>
        <taxon>Bacillota</taxon>
        <taxon>Clostridia</taxon>
        <taxon>Eubacteriales</taxon>
        <taxon>Clostridiaceae</taxon>
        <taxon>Clostridium</taxon>
    </lineage>
</organism>
<dbReference type="InterPro" id="IPR003156">
    <property type="entry name" value="DHHA1_dom"/>
</dbReference>
<dbReference type="GeneID" id="42775381"/>
<dbReference type="SUPFAM" id="SSF64182">
    <property type="entry name" value="DHH phosphoesterases"/>
    <property type="match status" value="1"/>
</dbReference>
<dbReference type="InterPro" id="IPR038763">
    <property type="entry name" value="DHH_sf"/>
</dbReference>
<sequence>MTLKDISKDIIESKKIGLTFHISPDGDALGSTLALLNGLRELGKDSYIISREVIPDNLSFLPLGEEINGDIPEPLEGTDMVIVLDCGNYERICANLENYDGKLINIDHHVTNENYGTSNYVEESSAATAEIVYLLLKELGFDFKEKDEVNEKIGRCIYTSLVTDTGGFRHSNVTERTHKIASELIAIGVNNTKIHNNLFDNRPYEKIKLIGEALNNLKLLLDGKLSVIKLSKKLLDSYNLGNIDTSDVISMALGIKGVKVALVLKEVEDGVKGSLRSREDFDVRKVAEVLGGGGHIKAAGFKMKNVSLEEAFNKVIIEIEKEI</sequence>
<comment type="caution">
    <text evidence="3">The sequence shown here is derived from an EMBL/GenBank/DDBJ whole genome shotgun (WGS) entry which is preliminary data.</text>
</comment>
<dbReference type="PANTHER" id="PTHR47618">
    <property type="entry name" value="BIFUNCTIONAL OLIGORIBONUCLEASE AND PAP PHOSPHATASE NRNA"/>
    <property type="match status" value="1"/>
</dbReference>
<dbReference type="GO" id="GO:0003676">
    <property type="term" value="F:nucleic acid binding"/>
    <property type="evidence" value="ECO:0007669"/>
    <property type="project" value="InterPro"/>
</dbReference>
<proteinExistence type="predicted"/>
<dbReference type="EMBL" id="MAPZ01000016">
    <property type="protein sequence ID" value="OBY11274.1"/>
    <property type="molecule type" value="Genomic_DNA"/>
</dbReference>
<dbReference type="Proteomes" id="UP000092714">
    <property type="component" value="Unassembled WGS sequence"/>
</dbReference>
<evidence type="ECO:0000313" key="4">
    <source>
        <dbReference type="Proteomes" id="UP000092714"/>
    </source>
</evidence>
<dbReference type="Gene3D" id="3.90.1640.10">
    <property type="entry name" value="inorganic pyrophosphatase (n-terminal core)"/>
    <property type="match status" value="1"/>
</dbReference>
<dbReference type="PANTHER" id="PTHR47618:SF1">
    <property type="entry name" value="BIFUNCTIONAL OLIGORIBONUCLEASE AND PAP PHOSPHATASE NRNA"/>
    <property type="match status" value="1"/>
</dbReference>
<name>A0A174CCD1_9CLOT</name>
<reference evidence="3 4" key="1">
    <citation type="submission" date="2016-06" db="EMBL/GenBank/DDBJ databases">
        <authorList>
            <person name="Kjaerup R.B."/>
            <person name="Dalgaard T.S."/>
            <person name="Juul-Madsen H.R."/>
        </authorList>
    </citation>
    <scope>NUCLEOTIDE SEQUENCE [LARGE SCALE GENOMIC DNA]</scope>
    <source>
        <strain evidence="3 4">373-A1</strain>
    </source>
</reference>
<dbReference type="Pfam" id="PF01368">
    <property type="entry name" value="DHH"/>
    <property type="match status" value="1"/>
</dbReference>
<dbReference type="OrthoDB" id="9803668at2"/>
<dbReference type="AlphaFoldDB" id="A0A174CCD1"/>
<dbReference type="InterPro" id="IPR051319">
    <property type="entry name" value="Oligoribo/pAp-PDE_c-di-AMP_PDE"/>
</dbReference>
<accession>A0A174CCD1</accession>
<dbReference type="Pfam" id="PF02272">
    <property type="entry name" value="DHHA1"/>
    <property type="match status" value="1"/>
</dbReference>
<feature type="domain" description="DHHA1" evidence="2">
    <location>
        <begin position="243"/>
        <end position="319"/>
    </location>
</feature>
<feature type="domain" description="DDH" evidence="1">
    <location>
        <begin position="15"/>
        <end position="159"/>
    </location>
</feature>
<dbReference type="RefSeq" id="WP_027097546.1">
    <property type="nucleotide sequence ID" value="NZ_CABHIH010000001.1"/>
</dbReference>
<gene>
    <name evidence="3" type="ORF">CP373A1_07195</name>
</gene>
<dbReference type="InterPro" id="IPR001667">
    <property type="entry name" value="DDH_dom"/>
</dbReference>
<evidence type="ECO:0000313" key="3">
    <source>
        <dbReference type="EMBL" id="OBY11274.1"/>
    </source>
</evidence>
<dbReference type="eggNOG" id="COG0618">
    <property type="taxonomic scope" value="Bacteria"/>
</dbReference>
<evidence type="ECO:0000259" key="1">
    <source>
        <dbReference type="Pfam" id="PF01368"/>
    </source>
</evidence>
<keyword evidence="4" id="KW-1185">Reference proteome</keyword>
<protein>
    <submittedName>
        <fullName evidence="3">1-pyrroline-5-carboxylate dehydrogenase</fullName>
    </submittedName>
</protein>
<evidence type="ECO:0000259" key="2">
    <source>
        <dbReference type="Pfam" id="PF02272"/>
    </source>
</evidence>
<dbReference type="Gene3D" id="3.10.310.30">
    <property type="match status" value="1"/>
</dbReference>